<evidence type="ECO:0000256" key="8">
    <source>
        <dbReference type="ARBA" id="ARBA00024367"/>
    </source>
</evidence>
<evidence type="ECO:0000256" key="6">
    <source>
        <dbReference type="ARBA" id="ARBA00024310"/>
    </source>
</evidence>
<dbReference type="Pfam" id="PF00271">
    <property type="entry name" value="Helicase_C"/>
    <property type="match status" value="1"/>
</dbReference>
<protein>
    <recommendedName>
        <fullName evidence="10">ATP-dependent RNA helicase</fullName>
        <ecNumber evidence="10">3.6.4.13</ecNumber>
    </recommendedName>
</protein>
<dbReference type="InterPro" id="IPR027417">
    <property type="entry name" value="P-loop_NTPase"/>
</dbReference>
<evidence type="ECO:0000256" key="1">
    <source>
        <dbReference type="ARBA" id="ARBA00022741"/>
    </source>
</evidence>
<dbReference type="EMBL" id="PEDP01000549">
    <property type="protein sequence ID" value="POS85611.1"/>
    <property type="molecule type" value="Genomic_DNA"/>
</dbReference>
<reference evidence="14 15" key="1">
    <citation type="submission" date="2017-10" db="EMBL/GenBank/DDBJ databases">
        <title>Development of genomic resources for the powdery mildew, Erysiphe pulchra.</title>
        <authorList>
            <person name="Wadl P.A."/>
            <person name="Mack B.M."/>
            <person name="Moore G."/>
            <person name="Beltz S.B."/>
        </authorList>
    </citation>
    <scope>NUCLEOTIDE SEQUENCE [LARGE SCALE GENOMIC DNA]</scope>
    <source>
        <strain evidence="14">Cflorida</strain>
    </source>
</reference>
<dbReference type="Pfam" id="PF00270">
    <property type="entry name" value="DEAD"/>
    <property type="match status" value="1"/>
</dbReference>
<dbReference type="GO" id="GO:0003723">
    <property type="term" value="F:RNA binding"/>
    <property type="evidence" value="ECO:0007669"/>
    <property type="project" value="UniProtKB-UniRule"/>
</dbReference>
<keyword evidence="1 10" id="KW-0547">Nucleotide-binding</keyword>
<keyword evidence="3 10" id="KW-0067">ATP-binding</keyword>
<comment type="function">
    <text evidence="6">ATP-dependent RNA helicase involved in 40S ribosomal subunit biogenesis. Required for the processing and cleavage of 35S pre-rRNA at sites A0, A1, and A2, leading to mature 18S rRNA.</text>
</comment>
<comment type="function">
    <text evidence="10">RNA helicase.</text>
</comment>
<evidence type="ECO:0000256" key="2">
    <source>
        <dbReference type="ARBA" id="ARBA00022801"/>
    </source>
</evidence>
<gene>
    <name evidence="14" type="ORF">EPUL_004144</name>
</gene>
<evidence type="ECO:0000256" key="11">
    <source>
        <dbReference type="SAM" id="MobiDB-lite"/>
    </source>
</evidence>
<feature type="domain" description="Helicase ATP-binding" evidence="12">
    <location>
        <begin position="200"/>
        <end position="402"/>
    </location>
</feature>
<evidence type="ECO:0000256" key="3">
    <source>
        <dbReference type="ARBA" id="ARBA00022840"/>
    </source>
</evidence>
<dbReference type="InterPro" id="IPR001650">
    <property type="entry name" value="Helicase_C-like"/>
</dbReference>
<keyword evidence="5" id="KW-0539">Nucleus</keyword>
<comment type="similarity">
    <text evidence="7">Belongs to the DEAD box helicase family. DDX52/ROK1 subfamily.</text>
</comment>
<dbReference type="OrthoDB" id="360161at2759"/>
<dbReference type="PROSITE" id="PS51192">
    <property type="entry name" value="HELICASE_ATP_BIND_1"/>
    <property type="match status" value="1"/>
</dbReference>
<keyword evidence="4 10" id="KW-0694">RNA-binding</keyword>
<dbReference type="Gene3D" id="3.40.50.300">
    <property type="entry name" value="P-loop containing nucleotide triphosphate hydrolases"/>
    <property type="match status" value="2"/>
</dbReference>
<comment type="subunit">
    <text evidence="8">Interacts with the U3 snoRNA and is associated with the 90S and 40S pre-ribosomes.</text>
</comment>
<dbReference type="AlphaFoldDB" id="A0A2S4PUA3"/>
<dbReference type="PROSITE" id="PS51194">
    <property type="entry name" value="HELICASE_CTER"/>
    <property type="match status" value="1"/>
</dbReference>
<comment type="caution">
    <text evidence="14">The sequence shown here is derived from an EMBL/GenBank/DDBJ whole genome shotgun (WGS) entry which is preliminary data.</text>
</comment>
<keyword evidence="2 10" id="KW-0378">Hydrolase</keyword>
<dbReference type="SUPFAM" id="SSF52540">
    <property type="entry name" value="P-loop containing nucleoside triphosphate hydrolases"/>
    <property type="match status" value="2"/>
</dbReference>
<dbReference type="GO" id="GO:0030490">
    <property type="term" value="P:maturation of SSU-rRNA"/>
    <property type="evidence" value="ECO:0007669"/>
    <property type="project" value="InterPro"/>
</dbReference>
<keyword evidence="10" id="KW-0347">Helicase</keyword>
<evidence type="ECO:0000313" key="14">
    <source>
        <dbReference type="EMBL" id="POS85611.1"/>
    </source>
</evidence>
<evidence type="ECO:0000256" key="7">
    <source>
        <dbReference type="ARBA" id="ARBA00024355"/>
    </source>
</evidence>
<evidence type="ECO:0000256" key="9">
    <source>
        <dbReference type="ARBA" id="ARBA00047984"/>
    </source>
</evidence>
<dbReference type="GO" id="GO:0005524">
    <property type="term" value="F:ATP binding"/>
    <property type="evidence" value="ECO:0007669"/>
    <property type="project" value="UniProtKB-UniRule"/>
</dbReference>
<accession>A0A2S4PUA3</accession>
<feature type="region of interest" description="Disordered" evidence="11">
    <location>
        <begin position="1"/>
        <end position="37"/>
    </location>
</feature>
<name>A0A2S4PUA3_9PEZI</name>
<dbReference type="InterPro" id="IPR011545">
    <property type="entry name" value="DEAD/DEAH_box_helicase_dom"/>
</dbReference>
<sequence length="694" mass="77678">MDIFKILSRSTKLPHRNPNKSESSFELPSAGTSVNPQLFRDVRPDSFGKKRKRYADSGAKDIGLENDIDTNYFASKSDVPEINNVTHNNEKLDQDHTMDESDCRKALQSHRIKITILKSRKIREKNSSNGRKVKSVVKQEFKQIYPQPLMKFTELRSLYRISSRLAENLAKQSYNIPTEVQMASLPLLLRPEIAIKDSTHSLDGLDMNLLAIAPTGSGKTLAFLIPIIDQILQRRSKSGNKNIHILEALVIAPTKELADQILTEAKILCEGTGVKVSGMRKGLRVIDEELLTQDAPSSEEKQSTDQTPKQPVTKVDILVTTPGIFSNSLKNSNSSGSVCLPSVRTLVLDEADILLDPLFYEQTFSIWNALTCPHLRTTLWSATISSSIESLALSIIRKRFTKQPLLIRIVVGLKDSALPTISHTLSYCGTEKGKILALRNLLHTSSGESNTPKALRPPIIIFTQTITRATALYDELLYDIPSQAGGSSRLAVLHSSLSDTARLITLNRFRNGEIWVLITTDILSRGVDFRGVNAVINYDIPNDAAGYIHRVGRTGRCGRKGGAAVTFYTREDVPYIRGVVNVIEASRKASGISDDNDKEKGNAWLLDILPRLDKTEKKKLKIRGVEARREDVANKNNNIEERQTLKQKVKRSNTRISTRSGYERKLQNRRRDAIKASMIKKERALQENFDKVMT</sequence>
<dbReference type="PANTHER" id="PTHR24031">
    <property type="entry name" value="RNA HELICASE"/>
    <property type="match status" value="1"/>
</dbReference>
<dbReference type="CDD" id="cd18787">
    <property type="entry name" value="SF2_C_DEAD"/>
    <property type="match status" value="1"/>
</dbReference>
<dbReference type="InterPro" id="IPR014001">
    <property type="entry name" value="Helicase_ATP-bd"/>
</dbReference>
<dbReference type="SMART" id="SM00490">
    <property type="entry name" value="HELICc"/>
    <property type="match status" value="1"/>
</dbReference>
<organism evidence="14 15">
    <name type="scientific">Erysiphe pulchra</name>
    <dbReference type="NCBI Taxonomy" id="225359"/>
    <lineage>
        <taxon>Eukaryota</taxon>
        <taxon>Fungi</taxon>
        <taxon>Dikarya</taxon>
        <taxon>Ascomycota</taxon>
        <taxon>Pezizomycotina</taxon>
        <taxon>Leotiomycetes</taxon>
        <taxon>Erysiphales</taxon>
        <taxon>Erysiphaceae</taxon>
        <taxon>Erysiphe</taxon>
    </lineage>
</organism>
<dbReference type="SMART" id="SM00487">
    <property type="entry name" value="DEXDc"/>
    <property type="match status" value="1"/>
</dbReference>
<dbReference type="STRING" id="225359.A0A2S4PUA3"/>
<evidence type="ECO:0000256" key="10">
    <source>
        <dbReference type="RuleBase" id="RU365068"/>
    </source>
</evidence>
<dbReference type="InterPro" id="IPR044764">
    <property type="entry name" value="DDX52/Rok1_DEADc"/>
</dbReference>
<evidence type="ECO:0000256" key="5">
    <source>
        <dbReference type="ARBA" id="ARBA00023242"/>
    </source>
</evidence>
<evidence type="ECO:0000313" key="15">
    <source>
        <dbReference type="Proteomes" id="UP000237438"/>
    </source>
</evidence>
<evidence type="ECO:0000256" key="4">
    <source>
        <dbReference type="ARBA" id="ARBA00022884"/>
    </source>
</evidence>
<feature type="compositionally biased region" description="Polar residues" evidence="11">
    <location>
        <begin position="20"/>
        <end position="36"/>
    </location>
</feature>
<dbReference type="Proteomes" id="UP000237438">
    <property type="component" value="Unassembled WGS sequence"/>
</dbReference>
<evidence type="ECO:0000259" key="12">
    <source>
        <dbReference type="PROSITE" id="PS51192"/>
    </source>
</evidence>
<comment type="catalytic activity">
    <reaction evidence="9 10">
        <text>ATP + H2O = ADP + phosphate + H(+)</text>
        <dbReference type="Rhea" id="RHEA:13065"/>
        <dbReference type="ChEBI" id="CHEBI:15377"/>
        <dbReference type="ChEBI" id="CHEBI:15378"/>
        <dbReference type="ChEBI" id="CHEBI:30616"/>
        <dbReference type="ChEBI" id="CHEBI:43474"/>
        <dbReference type="ChEBI" id="CHEBI:456216"/>
        <dbReference type="EC" id="3.6.4.13"/>
    </reaction>
</comment>
<proteinExistence type="inferred from homology"/>
<feature type="domain" description="Helicase C-terminal" evidence="13">
    <location>
        <begin position="437"/>
        <end position="600"/>
    </location>
</feature>
<dbReference type="GO" id="GO:0016787">
    <property type="term" value="F:hydrolase activity"/>
    <property type="evidence" value="ECO:0007669"/>
    <property type="project" value="UniProtKB-KW"/>
</dbReference>
<dbReference type="EC" id="3.6.4.13" evidence="10"/>
<dbReference type="GO" id="GO:0003724">
    <property type="term" value="F:RNA helicase activity"/>
    <property type="evidence" value="ECO:0007669"/>
    <property type="project" value="UniProtKB-EC"/>
</dbReference>
<keyword evidence="15" id="KW-1185">Reference proteome</keyword>
<evidence type="ECO:0000259" key="13">
    <source>
        <dbReference type="PROSITE" id="PS51194"/>
    </source>
</evidence>
<comment type="domain">
    <text evidence="10">The Q motif is unique to and characteristic of the DEAD box family of RNA helicases and controls ATP binding and hydrolysis.</text>
</comment>
<dbReference type="CDD" id="cd17957">
    <property type="entry name" value="DEADc_DDX52"/>
    <property type="match status" value="1"/>
</dbReference>